<dbReference type="AlphaFoldDB" id="A0A5P6PHA3"/>
<proteinExistence type="predicted"/>
<name>A0A5P6PHA3_9BRAD</name>
<dbReference type="Proteomes" id="UP000325641">
    <property type="component" value="Plasmid pBbPL7HG1"/>
</dbReference>
<dbReference type="OrthoDB" id="7187254at2"/>
<accession>A0A5P6PHA3</accession>
<evidence type="ECO:0000313" key="1">
    <source>
        <dbReference type="EMBL" id="QFI77596.1"/>
    </source>
</evidence>
<sequence length="266" mass="29475">MTNHESPIGEDDLHAYVDRRLPQDRLEKVEAYLKSNPDVAAQISAWRTQRETLRDQLASKAAEPIPARHRISNIRAIRRQGRLRQLNLMAASVLLLVAGGATGWIAKTEWPASSGVQGVMVSDAISAYRTFVVDAAHPVEVKATEQDHLVQWLSNRLGQPIKTPDLTGFGFRLMGGRVLPAATNGVAAMLMYDDDHGTRLTLYLRNGESGETAYRFVREGNISAFYWIDRGLGFALSAAASRERLLPIVDAVHHQIEKSKPLNNKS</sequence>
<organism evidence="1 2">
    <name type="scientific">Bradyrhizobium betae</name>
    <dbReference type="NCBI Taxonomy" id="244734"/>
    <lineage>
        <taxon>Bacteria</taxon>
        <taxon>Pseudomonadati</taxon>
        <taxon>Pseudomonadota</taxon>
        <taxon>Alphaproteobacteria</taxon>
        <taxon>Hyphomicrobiales</taxon>
        <taxon>Nitrobacteraceae</taxon>
        <taxon>Bradyrhizobium</taxon>
    </lineage>
</organism>
<keyword evidence="1" id="KW-0614">Plasmid</keyword>
<reference evidence="2" key="1">
    <citation type="submission" date="2019-10" db="EMBL/GenBank/DDBJ databases">
        <title>Complete Genome Sequence of Bradyrhizobium betae type strain PL7HG1T.</title>
        <authorList>
            <person name="Bromfield E.S.P."/>
            <person name="Cloutier S."/>
        </authorList>
    </citation>
    <scope>NUCLEOTIDE SEQUENCE [LARGE SCALE GENOMIC DNA]</scope>
    <source>
        <strain evidence="2">PL7HG1</strain>
        <plasmid evidence="2">pbbpl7hg1</plasmid>
    </source>
</reference>
<protein>
    <submittedName>
        <fullName evidence="1">Anti-sigma factor</fullName>
    </submittedName>
</protein>
<dbReference type="RefSeq" id="WP_100554948.1">
    <property type="nucleotide sequence ID" value="NZ_CP044544.1"/>
</dbReference>
<geneLocation type="plasmid" evidence="2">
    <name>pbbpl7hg1</name>
</geneLocation>
<dbReference type="KEGG" id="bbet:F8237_35460"/>
<dbReference type="EMBL" id="CP044544">
    <property type="protein sequence ID" value="QFI77596.1"/>
    <property type="molecule type" value="Genomic_DNA"/>
</dbReference>
<gene>
    <name evidence="1" type="ORF">F8237_35460</name>
</gene>
<evidence type="ECO:0000313" key="2">
    <source>
        <dbReference type="Proteomes" id="UP000325641"/>
    </source>
</evidence>